<proteinExistence type="inferred from homology"/>
<dbReference type="NCBIfam" id="TIGR00038">
    <property type="entry name" value="efp"/>
    <property type="match status" value="1"/>
</dbReference>
<evidence type="ECO:0000256" key="8">
    <source>
        <dbReference type="NCBIfam" id="TIGR00038"/>
    </source>
</evidence>
<dbReference type="InterPro" id="IPR014722">
    <property type="entry name" value="Rib_uL2_dom2"/>
</dbReference>
<dbReference type="PIRSF" id="PIRSF005901">
    <property type="entry name" value="EF-P"/>
    <property type="match status" value="1"/>
</dbReference>
<dbReference type="PROSITE" id="PS01275">
    <property type="entry name" value="EFP"/>
    <property type="match status" value="1"/>
</dbReference>
<dbReference type="PANTHER" id="PTHR30053:SF12">
    <property type="entry name" value="ELONGATION FACTOR P (EF-P) FAMILY PROTEIN"/>
    <property type="match status" value="1"/>
</dbReference>
<accession>A0A318UVU3</accession>
<dbReference type="FunFam" id="2.40.50.140:FF:000009">
    <property type="entry name" value="Elongation factor P"/>
    <property type="match status" value="1"/>
</dbReference>
<evidence type="ECO:0000256" key="6">
    <source>
        <dbReference type="ARBA" id="ARBA00022917"/>
    </source>
</evidence>
<evidence type="ECO:0000256" key="4">
    <source>
        <dbReference type="ARBA" id="ARBA00022490"/>
    </source>
</evidence>
<evidence type="ECO:0000313" key="13">
    <source>
        <dbReference type="Proteomes" id="UP000248198"/>
    </source>
</evidence>
<dbReference type="Pfam" id="PF08207">
    <property type="entry name" value="EFP_N"/>
    <property type="match status" value="1"/>
</dbReference>
<feature type="domain" description="Translation elongation factor P/YeiP central" evidence="11">
    <location>
        <begin position="83"/>
        <end position="137"/>
    </location>
</feature>
<reference evidence="12 13" key="1">
    <citation type="submission" date="2018-06" db="EMBL/GenBank/DDBJ databases">
        <title>Genomic Encyclopedia of Archaeal and Bacterial Type Strains, Phase II (KMG-II): from individual species to whole genera.</title>
        <authorList>
            <person name="Goeker M."/>
        </authorList>
    </citation>
    <scope>NUCLEOTIDE SEQUENCE [LARGE SCALE GENOMIC DNA]</scope>
    <source>
        <strain evidence="12 13">DSM 27372</strain>
    </source>
</reference>
<keyword evidence="5 7" id="KW-0251">Elongation factor</keyword>
<evidence type="ECO:0000256" key="5">
    <source>
        <dbReference type="ARBA" id="ARBA00022768"/>
    </source>
</evidence>
<evidence type="ECO:0000256" key="7">
    <source>
        <dbReference type="HAMAP-Rule" id="MF_00141"/>
    </source>
</evidence>
<dbReference type="CDD" id="cd04470">
    <property type="entry name" value="S1_EF-P_repeat_1"/>
    <property type="match status" value="1"/>
</dbReference>
<dbReference type="GO" id="GO:0003746">
    <property type="term" value="F:translation elongation factor activity"/>
    <property type="evidence" value="ECO:0007669"/>
    <property type="project" value="UniProtKB-UniRule"/>
</dbReference>
<organism evidence="12 13">
    <name type="scientific">Pedobacter nutrimenti</name>
    <dbReference type="NCBI Taxonomy" id="1241337"/>
    <lineage>
        <taxon>Bacteria</taxon>
        <taxon>Pseudomonadati</taxon>
        <taxon>Bacteroidota</taxon>
        <taxon>Sphingobacteriia</taxon>
        <taxon>Sphingobacteriales</taxon>
        <taxon>Sphingobacteriaceae</taxon>
        <taxon>Pedobacter</taxon>
    </lineage>
</organism>
<dbReference type="SMART" id="SM00841">
    <property type="entry name" value="Elong-fact-P_C"/>
    <property type="match status" value="1"/>
</dbReference>
<dbReference type="Pfam" id="PF01132">
    <property type="entry name" value="EFP"/>
    <property type="match status" value="1"/>
</dbReference>
<dbReference type="SMART" id="SM01185">
    <property type="entry name" value="EFP"/>
    <property type="match status" value="1"/>
</dbReference>
<comment type="caution">
    <text evidence="12">The sequence shown here is derived from an EMBL/GenBank/DDBJ whole genome shotgun (WGS) entry which is preliminary data.</text>
</comment>
<protein>
    <recommendedName>
        <fullName evidence="7 8">Elongation factor P</fullName>
        <shortName evidence="7">EF-P</shortName>
    </recommendedName>
</protein>
<dbReference type="FunFam" id="2.40.50.140:FF:000004">
    <property type="entry name" value="Elongation factor P"/>
    <property type="match status" value="1"/>
</dbReference>
<dbReference type="InterPro" id="IPR012340">
    <property type="entry name" value="NA-bd_OB-fold"/>
</dbReference>
<comment type="pathway">
    <text evidence="2 7">Protein biosynthesis; polypeptide chain elongation.</text>
</comment>
<evidence type="ECO:0000259" key="10">
    <source>
        <dbReference type="SMART" id="SM00841"/>
    </source>
</evidence>
<comment type="similarity">
    <text evidence="3 7 9">Belongs to the elongation factor P family.</text>
</comment>
<dbReference type="InterPro" id="IPR020599">
    <property type="entry name" value="Transl_elong_fac_P/YeiP"/>
</dbReference>
<dbReference type="Gene3D" id="2.40.50.140">
    <property type="entry name" value="Nucleic acid-binding proteins"/>
    <property type="match status" value="2"/>
</dbReference>
<evidence type="ECO:0000256" key="3">
    <source>
        <dbReference type="ARBA" id="ARBA00009479"/>
    </source>
</evidence>
<dbReference type="CDD" id="cd05794">
    <property type="entry name" value="S1_EF-P_repeat_2"/>
    <property type="match status" value="1"/>
</dbReference>
<dbReference type="InterPro" id="IPR008991">
    <property type="entry name" value="Translation_prot_SH3-like_sf"/>
</dbReference>
<dbReference type="SUPFAM" id="SSF50104">
    <property type="entry name" value="Translation proteins SH3-like domain"/>
    <property type="match status" value="1"/>
</dbReference>
<evidence type="ECO:0000256" key="1">
    <source>
        <dbReference type="ARBA" id="ARBA00004496"/>
    </source>
</evidence>
<dbReference type="HAMAP" id="MF_00141">
    <property type="entry name" value="EF_P"/>
    <property type="match status" value="1"/>
</dbReference>
<evidence type="ECO:0000313" key="12">
    <source>
        <dbReference type="EMBL" id="PYF75769.1"/>
    </source>
</evidence>
<name>A0A318UVU3_9SPHI</name>
<sequence length="202" mass="23242">MRHEIGPGNRHNFKEKMAKASDVKSGNILRFNGELVQVEEFLHRTPGNLRAFYQARMRNVKSGKLVEYRFRVDEEVEICRVETSDYQYLYEDGDALVVMDNNTYEQFNIPKMLFGKSVRFLKEGMNVIIAFESDEPIMAQTPSHVELEITYSEPAVKGDTSTNALKYATVETGVEIKVPMFINQGDKVKIDTRTGDYIERVK</sequence>
<dbReference type="GO" id="GO:0005829">
    <property type="term" value="C:cytosol"/>
    <property type="evidence" value="ECO:0007669"/>
    <property type="project" value="UniProtKB-ARBA"/>
</dbReference>
<gene>
    <name evidence="7" type="primary">efp</name>
    <name evidence="12" type="ORF">B0O44_102323</name>
</gene>
<keyword evidence="13" id="KW-1185">Reference proteome</keyword>
<dbReference type="PANTHER" id="PTHR30053">
    <property type="entry name" value="ELONGATION FACTOR P"/>
    <property type="match status" value="1"/>
</dbReference>
<dbReference type="Proteomes" id="UP000248198">
    <property type="component" value="Unassembled WGS sequence"/>
</dbReference>
<dbReference type="SUPFAM" id="SSF50249">
    <property type="entry name" value="Nucleic acid-binding proteins"/>
    <property type="match status" value="2"/>
</dbReference>
<dbReference type="GO" id="GO:0043043">
    <property type="term" value="P:peptide biosynthetic process"/>
    <property type="evidence" value="ECO:0007669"/>
    <property type="project" value="InterPro"/>
</dbReference>
<dbReference type="AlphaFoldDB" id="A0A318UVU3"/>
<dbReference type="InterPro" id="IPR011768">
    <property type="entry name" value="Transl_elongation_fac_P"/>
</dbReference>
<evidence type="ECO:0000256" key="2">
    <source>
        <dbReference type="ARBA" id="ARBA00004815"/>
    </source>
</evidence>
<comment type="subcellular location">
    <subcellularLocation>
        <location evidence="1 7">Cytoplasm</location>
    </subcellularLocation>
</comment>
<evidence type="ECO:0000256" key="9">
    <source>
        <dbReference type="RuleBase" id="RU004389"/>
    </source>
</evidence>
<dbReference type="InterPro" id="IPR013185">
    <property type="entry name" value="Transl_elong_KOW-like"/>
</dbReference>
<dbReference type="Pfam" id="PF09285">
    <property type="entry name" value="Elong-fact-P_C"/>
    <property type="match status" value="1"/>
</dbReference>
<dbReference type="UniPathway" id="UPA00345"/>
<dbReference type="InterPro" id="IPR013852">
    <property type="entry name" value="Transl_elong_P/YeiP_CS"/>
</dbReference>
<evidence type="ECO:0000259" key="11">
    <source>
        <dbReference type="SMART" id="SM01185"/>
    </source>
</evidence>
<keyword evidence="4 7" id="KW-0963">Cytoplasm</keyword>
<dbReference type="NCBIfam" id="NF001810">
    <property type="entry name" value="PRK00529.1"/>
    <property type="match status" value="1"/>
</dbReference>
<comment type="function">
    <text evidence="7">Involved in peptide bond synthesis. Stimulates efficient translation and peptide-bond synthesis on native or reconstituted 70S ribosomes in vitro. Probably functions indirectly by altering the affinity of the ribosome for aminoacyl-tRNA, thus increasing their reactivity as acceptors for peptidyl transferase.</text>
</comment>
<dbReference type="InterPro" id="IPR001059">
    <property type="entry name" value="Transl_elong_P/YeiP_cen"/>
</dbReference>
<keyword evidence="6 7" id="KW-0648">Protein biosynthesis</keyword>
<dbReference type="Gene3D" id="2.30.30.30">
    <property type="match status" value="1"/>
</dbReference>
<dbReference type="InterPro" id="IPR015365">
    <property type="entry name" value="Elong-fact-P_C"/>
</dbReference>
<dbReference type="EMBL" id="QKLU01000002">
    <property type="protein sequence ID" value="PYF75769.1"/>
    <property type="molecule type" value="Genomic_DNA"/>
</dbReference>
<feature type="domain" description="Elongation factor P C-terminal" evidence="10">
    <location>
        <begin position="145"/>
        <end position="200"/>
    </location>
</feature>